<dbReference type="RefSeq" id="WP_092404467.1">
    <property type="nucleotide sequence ID" value="NZ_FOVF01000002.1"/>
</dbReference>
<sequence length="167" mass="17852">MRRIVLSSLLVLALTGCDQPSPDAPATPAKGSTQSASTPQAAPAPAPAPAARPPEGTCGDQSGIPEADRLANTPKWSLASEQDNFGFDVFRGDSENGEFVKLNKDPILGAGTTDETQKYQYRDDSIDPCKDYWYYVESISTSGVREKMTPTFKAPAKRSPRTEPSAG</sequence>
<evidence type="ECO:0000313" key="3">
    <source>
        <dbReference type="Proteomes" id="UP000198575"/>
    </source>
</evidence>
<evidence type="ECO:0000313" key="2">
    <source>
        <dbReference type="EMBL" id="SFN01806.1"/>
    </source>
</evidence>
<dbReference type="OrthoDB" id="5957721at2"/>
<organism evidence="2 3">
    <name type="scientific">Dokdonella immobilis</name>
    <dbReference type="NCBI Taxonomy" id="578942"/>
    <lineage>
        <taxon>Bacteria</taxon>
        <taxon>Pseudomonadati</taxon>
        <taxon>Pseudomonadota</taxon>
        <taxon>Gammaproteobacteria</taxon>
        <taxon>Lysobacterales</taxon>
        <taxon>Rhodanobacteraceae</taxon>
        <taxon>Dokdonella</taxon>
    </lineage>
</organism>
<evidence type="ECO:0008006" key="4">
    <source>
        <dbReference type="Google" id="ProtNLM"/>
    </source>
</evidence>
<gene>
    <name evidence="2" type="ORF">SAMN05216289_102192</name>
</gene>
<feature type="compositionally biased region" description="Pro residues" evidence="1">
    <location>
        <begin position="42"/>
        <end position="52"/>
    </location>
</feature>
<evidence type="ECO:0000256" key="1">
    <source>
        <dbReference type="SAM" id="MobiDB-lite"/>
    </source>
</evidence>
<proteinExistence type="predicted"/>
<protein>
    <recommendedName>
        <fullName evidence="4">Lipoprotein</fullName>
    </recommendedName>
</protein>
<feature type="region of interest" description="Disordered" evidence="1">
    <location>
        <begin position="16"/>
        <end position="75"/>
    </location>
</feature>
<dbReference type="Proteomes" id="UP000198575">
    <property type="component" value="Unassembled WGS sequence"/>
</dbReference>
<name>A0A1I4VLF7_9GAMM</name>
<reference evidence="2 3" key="1">
    <citation type="submission" date="2016-10" db="EMBL/GenBank/DDBJ databases">
        <authorList>
            <person name="de Groot N.N."/>
        </authorList>
    </citation>
    <scope>NUCLEOTIDE SEQUENCE [LARGE SCALE GENOMIC DNA]</scope>
    <source>
        <strain evidence="2 3">CGMCC 1.7659</strain>
    </source>
</reference>
<dbReference type="Gene3D" id="2.60.40.10">
    <property type="entry name" value="Immunoglobulins"/>
    <property type="match status" value="1"/>
</dbReference>
<keyword evidence="3" id="KW-1185">Reference proteome</keyword>
<dbReference type="InterPro" id="IPR013783">
    <property type="entry name" value="Ig-like_fold"/>
</dbReference>
<dbReference type="STRING" id="578942.SAMN05216289_102192"/>
<dbReference type="PROSITE" id="PS51257">
    <property type="entry name" value="PROKAR_LIPOPROTEIN"/>
    <property type="match status" value="1"/>
</dbReference>
<dbReference type="EMBL" id="FOVF01000002">
    <property type="protein sequence ID" value="SFN01806.1"/>
    <property type="molecule type" value="Genomic_DNA"/>
</dbReference>
<accession>A0A1I4VLF7</accession>
<dbReference type="AlphaFoldDB" id="A0A1I4VLF7"/>